<gene>
    <name evidence="4" type="ORF">DS957_016660</name>
</gene>
<feature type="compositionally biased region" description="Polar residues" evidence="1">
    <location>
        <begin position="930"/>
        <end position="951"/>
    </location>
</feature>
<dbReference type="InterPro" id="IPR046524">
    <property type="entry name" value="DUF6701"/>
</dbReference>
<sequence length="1051" mass="114933">MMRFISILSTALLLPAMAEAKVYDLADIPTLNEICAGDGFTVQGNLYTCSSSISIPEGAHITNSNPTPQTATIVAHGNVELKGKNNIGSEATPINIKTEGGDFEIIVENTGEPSKIVGNLTSHGLLSIKDTIVFGHVESAGGSILIKGRSNFVFGDIYALRKVELEQTQVDGDVYAGSSSSNMLDTSLLAKDSVVNGNLKSAGNIKLVQAKVCGDLNSEGQHIFSEGGRSQIVGNTSAFATVDFKNIDIFGTNNLTNSVKGNKVTIDAISNVYAPKLAINSFQKATLQDTSICGFVYSAVAIDTVPANYCGFDDADCTYSNQVSKLCPIPEEIPICDITPPTDDDYDLIVSPTDDMALMCGDDLPVFTVKTTNKGEAASAKVVAALSDPKLFSLQMVEGKTEVDENTFISNDEGTLIIKVIPKDIDSIALDASYSLTFSLLDDTNKTQDVKFMFTPFMFEAYSVMSGESLDDIKVIAGKEKDVHMRLLACTSGDQPVIASNYNGSPTVNPTITQPKSGKFGDFKLLNDFKNGESEESKLKTYESGQFRVELSDSFQCADYKDCPSSGSVPVTGHFNVSSRPWTLAICDGSTPLASGTSESGEGFIAAGDYFSLSVKPIVWQNKALHTDEVNTSNYCNARVTSNFMMEDAPAASIVLTSSQQTPKATAEQTHTLLRSSNTLKLSHTENENSRYYFSQLVWDEVGSLKIKAQLDTTYLGMTVNTGYRNIGRFYAKYFEAKDAEWQYPEKQDFIYMNQPFEQVTYDVVALNAKEKNIENYVHFNPALRESFYLGELSDYTNRFIPPAANSAVWNLEAGASVGTFTIVKPANHATCENSPCWKKDETDGRYPDGPFNKVKDNTTTKTKIGLAFIKPVDEIHFIDDTHILKEQPDIRFGRLNFKDVGGNQGMTIKVPLDVEVWHNGRFVTHFDDSATTTNGQHHSRTPIWSNSAPDNTKLSGEGTMLAGRTYDIVASQVDSAREQVRFHLDLSDKGNNLPWLKYNWDKKSKAEDNPPTVVTFGIHRGNDRIIYRGEPNFIGMNLTVCISPDHRGDG</sequence>
<evidence type="ECO:0000256" key="2">
    <source>
        <dbReference type="SAM" id="SignalP"/>
    </source>
</evidence>
<dbReference type="Proteomes" id="UP000253437">
    <property type="component" value="Unassembled WGS sequence"/>
</dbReference>
<feature type="signal peptide" evidence="2">
    <location>
        <begin position="1"/>
        <end position="20"/>
    </location>
</feature>
<feature type="domain" description="DUF6701" evidence="3">
    <location>
        <begin position="507"/>
        <end position="1031"/>
    </location>
</feature>
<keyword evidence="2" id="KW-0732">Signal</keyword>
<evidence type="ECO:0000313" key="4">
    <source>
        <dbReference type="EMBL" id="RIW10756.1"/>
    </source>
</evidence>
<comment type="caution">
    <text evidence="4">The sequence shown here is derived from an EMBL/GenBank/DDBJ whole genome shotgun (WGS) entry which is preliminary data.</text>
</comment>
<name>A0A8B3DG82_VIBHA</name>
<evidence type="ECO:0000313" key="5">
    <source>
        <dbReference type="Proteomes" id="UP000253437"/>
    </source>
</evidence>
<feature type="region of interest" description="Disordered" evidence="1">
    <location>
        <begin position="929"/>
        <end position="951"/>
    </location>
</feature>
<proteinExistence type="predicted"/>
<dbReference type="RefSeq" id="WP_114092504.1">
    <property type="nucleotide sequence ID" value="NZ_QOUW02000069.1"/>
</dbReference>
<dbReference type="Pfam" id="PF20419">
    <property type="entry name" value="DUF6701"/>
    <property type="match status" value="1"/>
</dbReference>
<dbReference type="AlphaFoldDB" id="A0A8B3DG82"/>
<dbReference type="EMBL" id="QOUW02000069">
    <property type="protein sequence ID" value="RIW10756.1"/>
    <property type="molecule type" value="Genomic_DNA"/>
</dbReference>
<accession>A0A8B3DG82</accession>
<reference evidence="4 5" key="1">
    <citation type="submission" date="2018-08" db="EMBL/GenBank/DDBJ databases">
        <title>Vibrio harveyi strains pathogenic to white snook Centropomus viridis Lockington (1877) and potential probiotic bacteria.</title>
        <authorList>
            <person name="Soto-Rodriguez S."/>
            <person name="Gomez-Gil B."/>
            <person name="Lozano-Olvera R."/>
        </authorList>
    </citation>
    <scope>NUCLEOTIDE SEQUENCE [LARGE SCALE GENOMIC DNA]</scope>
    <source>
        <strain evidence="4 5">CAIM 1508</strain>
    </source>
</reference>
<evidence type="ECO:0000256" key="1">
    <source>
        <dbReference type="SAM" id="MobiDB-lite"/>
    </source>
</evidence>
<protein>
    <submittedName>
        <fullName evidence="4">Polymer-forming cytoskeletal protein</fullName>
    </submittedName>
</protein>
<evidence type="ECO:0000259" key="3">
    <source>
        <dbReference type="Pfam" id="PF20419"/>
    </source>
</evidence>
<organism evidence="4 5">
    <name type="scientific">Vibrio harveyi</name>
    <name type="common">Beneckea harveyi</name>
    <dbReference type="NCBI Taxonomy" id="669"/>
    <lineage>
        <taxon>Bacteria</taxon>
        <taxon>Pseudomonadati</taxon>
        <taxon>Pseudomonadota</taxon>
        <taxon>Gammaproteobacteria</taxon>
        <taxon>Vibrionales</taxon>
        <taxon>Vibrionaceae</taxon>
        <taxon>Vibrio</taxon>
    </lineage>
</organism>
<feature type="chain" id="PRO_5033027385" evidence="2">
    <location>
        <begin position="21"/>
        <end position="1051"/>
    </location>
</feature>